<organism evidence="2">
    <name type="scientific">Diabrotica virgifera virgifera</name>
    <name type="common">western corn rootworm</name>
    <dbReference type="NCBI Taxonomy" id="50390"/>
    <lineage>
        <taxon>Eukaryota</taxon>
        <taxon>Metazoa</taxon>
        <taxon>Ecdysozoa</taxon>
        <taxon>Arthropoda</taxon>
        <taxon>Hexapoda</taxon>
        <taxon>Insecta</taxon>
        <taxon>Pterygota</taxon>
        <taxon>Neoptera</taxon>
        <taxon>Endopterygota</taxon>
        <taxon>Coleoptera</taxon>
        <taxon>Polyphaga</taxon>
        <taxon>Cucujiformia</taxon>
        <taxon>Chrysomeloidea</taxon>
        <taxon>Chrysomelidae</taxon>
        <taxon>Galerucinae</taxon>
        <taxon>Diabroticina</taxon>
        <taxon>Diabroticites</taxon>
        <taxon>Diabrotica</taxon>
    </lineage>
</organism>
<protein>
    <submittedName>
        <fullName evidence="2">Uncharacterized protein LOC114344232 isoform X3</fullName>
    </submittedName>
</protein>
<reference evidence="2" key="1">
    <citation type="submission" date="2025-08" db="UniProtKB">
        <authorList>
            <consortium name="RefSeq"/>
        </authorList>
    </citation>
    <scope>IDENTIFICATION</scope>
    <source>
        <tissue evidence="2">Whole insect</tissue>
    </source>
</reference>
<sequence>MGNSVANEQTVGFDVKGWRRSLIVYYVSFLLAAYATFMLGIAFVVDRWEKVTWDRNDVDFLANGTECKVEWLLDRTVAAKISTKWEPTIAFLAPMRMGMWTLCVSLSGMKNLSMIGEMVCMLILGIASIIGGLAVPRNQTRAVLVIGLLYLLAACFALVVLTGIHLNRPGSRSHMEYGVVSISEDKGDLMLIEDLLPARVFTYAWSLDLGWAGVMLCAMGSVFWILLSKRLKVNPIYIPSSGAAV</sequence>
<feature type="transmembrane region" description="Helical" evidence="1">
    <location>
        <begin position="23"/>
        <end position="45"/>
    </location>
</feature>
<feature type="transmembrane region" description="Helical" evidence="1">
    <location>
        <begin position="115"/>
        <end position="135"/>
    </location>
</feature>
<dbReference type="RefSeq" id="XP_028150882.1">
    <property type="nucleotide sequence ID" value="XM_028295081.1"/>
</dbReference>
<proteinExistence type="predicted"/>
<keyword evidence="1" id="KW-0812">Transmembrane</keyword>
<evidence type="ECO:0000256" key="1">
    <source>
        <dbReference type="SAM" id="Phobius"/>
    </source>
</evidence>
<feature type="transmembrane region" description="Helical" evidence="1">
    <location>
        <begin position="142"/>
        <end position="166"/>
    </location>
</feature>
<evidence type="ECO:0000313" key="2">
    <source>
        <dbReference type="RefSeq" id="XP_028150882.1"/>
    </source>
</evidence>
<keyword evidence="1" id="KW-0472">Membrane</keyword>
<keyword evidence="1" id="KW-1133">Transmembrane helix</keyword>
<gene>
    <name evidence="2" type="primary">LOC114344232</name>
</gene>
<name>A0A6P7GXT1_DIAVI</name>
<dbReference type="AlphaFoldDB" id="A0A6P7GXT1"/>
<dbReference type="Gene3D" id="1.20.140.150">
    <property type="match status" value="1"/>
</dbReference>
<accession>A0A6P7GXT1</accession>
<feature type="transmembrane region" description="Helical" evidence="1">
    <location>
        <begin position="209"/>
        <end position="227"/>
    </location>
</feature>